<evidence type="ECO:0000313" key="2">
    <source>
        <dbReference type="Proteomes" id="UP000663881"/>
    </source>
</evidence>
<protein>
    <submittedName>
        <fullName evidence="1">Uncharacterized protein</fullName>
    </submittedName>
</protein>
<dbReference type="Proteomes" id="UP000663881">
    <property type="component" value="Unassembled WGS sequence"/>
</dbReference>
<name>A0A819CRC7_9BILA</name>
<evidence type="ECO:0000313" key="1">
    <source>
        <dbReference type="EMBL" id="CAF3819976.1"/>
    </source>
</evidence>
<gene>
    <name evidence="1" type="ORF">OKA104_LOCUS19610</name>
</gene>
<sequence length="97" mass="12060">MDEENIDLFKKLLFDNPLRIDDSSRYNGDYFNDRYRRDRYDLDNEPYEQHCRGYINNAFSLSKTFPSPLFDRYEDEDNYYEPSDYGHFENNYRNFLF</sequence>
<accession>A0A819CRC7</accession>
<dbReference type="EMBL" id="CAJOAY010001272">
    <property type="protein sequence ID" value="CAF3819976.1"/>
    <property type="molecule type" value="Genomic_DNA"/>
</dbReference>
<proteinExistence type="predicted"/>
<organism evidence="1 2">
    <name type="scientific">Adineta steineri</name>
    <dbReference type="NCBI Taxonomy" id="433720"/>
    <lineage>
        <taxon>Eukaryota</taxon>
        <taxon>Metazoa</taxon>
        <taxon>Spiralia</taxon>
        <taxon>Gnathifera</taxon>
        <taxon>Rotifera</taxon>
        <taxon>Eurotatoria</taxon>
        <taxon>Bdelloidea</taxon>
        <taxon>Adinetida</taxon>
        <taxon>Adinetidae</taxon>
        <taxon>Adineta</taxon>
    </lineage>
</organism>
<comment type="caution">
    <text evidence="1">The sequence shown here is derived from an EMBL/GenBank/DDBJ whole genome shotgun (WGS) entry which is preliminary data.</text>
</comment>
<dbReference type="AlphaFoldDB" id="A0A819CRC7"/>
<reference evidence="1" key="1">
    <citation type="submission" date="2021-02" db="EMBL/GenBank/DDBJ databases">
        <authorList>
            <person name="Nowell W R."/>
        </authorList>
    </citation>
    <scope>NUCLEOTIDE SEQUENCE</scope>
</reference>